<keyword evidence="2 6" id="KW-0378">Hydrolase</keyword>
<dbReference type="PANTHER" id="PTHR43002">
    <property type="entry name" value="GLYCOGEN DEBRANCHING ENZYME"/>
    <property type="match status" value="1"/>
</dbReference>
<dbReference type="InterPro" id="IPR013780">
    <property type="entry name" value="Glyco_hydro_b"/>
</dbReference>
<dbReference type="CDD" id="cd11326">
    <property type="entry name" value="AmyAc_Glg_debranch"/>
    <property type="match status" value="1"/>
</dbReference>
<keyword evidence="7" id="KW-1185">Reference proteome</keyword>
<dbReference type="Gene3D" id="2.60.40.10">
    <property type="entry name" value="Immunoglobulins"/>
    <property type="match status" value="1"/>
</dbReference>
<name>A0ABZ0S6S1_9GAMM</name>
<dbReference type="EC" id="3.2.1.-" evidence="6"/>
<dbReference type="NCBIfam" id="TIGR02100">
    <property type="entry name" value="glgX_debranch"/>
    <property type="match status" value="1"/>
</dbReference>
<dbReference type="SUPFAM" id="SSF51445">
    <property type="entry name" value="(Trans)glycosidases"/>
    <property type="match status" value="1"/>
</dbReference>
<evidence type="ECO:0000256" key="3">
    <source>
        <dbReference type="ARBA" id="ARBA00022946"/>
    </source>
</evidence>
<dbReference type="InterPro" id="IPR004193">
    <property type="entry name" value="Glyco_hydro_13_N"/>
</dbReference>
<keyword evidence="3" id="KW-0809">Transit peptide</keyword>
<accession>A0ABZ0S6S1</accession>
<dbReference type="Pfam" id="PF21156">
    <property type="entry name" value="ISOA1-3_C"/>
    <property type="match status" value="1"/>
</dbReference>
<feature type="domain" description="Glycosyl hydrolase family 13 catalytic" evidence="5">
    <location>
        <begin position="160"/>
        <end position="568"/>
    </location>
</feature>
<dbReference type="Pfam" id="PF02922">
    <property type="entry name" value="CBM_48"/>
    <property type="match status" value="1"/>
</dbReference>
<proteinExistence type="inferred from homology"/>
<gene>
    <name evidence="6" type="primary">glgX</name>
    <name evidence="6" type="ORF">Thiowin_00935</name>
</gene>
<evidence type="ECO:0000256" key="2">
    <source>
        <dbReference type="ARBA" id="ARBA00022801"/>
    </source>
</evidence>
<dbReference type="Pfam" id="PF00128">
    <property type="entry name" value="Alpha-amylase"/>
    <property type="match status" value="1"/>
</dbReference>
<dbReference type="EMBL" id="CP121472">
    <property type="protein sequence ID" value="WPL16004.1"/>
    <property type="molecule type" value="Genomic_DNA"/>
</dbReference>
<dbReference type="SUPFAM" id="SSF81296">
    <property type="entry name" value="E set domains"/>
    <property type="match status" value="1"/>
</dbReference>
<dbReference type="InterPro" id="IPR044505">
    <property type="entry name" value="GlgX_Isoamylase_N_E_set"/>
</dbReference>
<evidence type="ECO:0000313" key="7">
    <source>
        <dbReference type="Proteomes" id="UP001432180"/>
    </source>
</evidence>
<reference evidence="6 7" key="1">
    <citation type="journal article" date="2023" name="Microorganisms">
        <title>Thiorhodovibrio frisius and Trv. litoralis spp. nov., Two Novel Members from a Clade of Fastidious Purple Sulfur Bacteria That Exhibit Unique Red-Shifted Light-Harvesting Capabilities.</title>
        <authorList>
            <person name="Methner A."/>
            <person name="Kuzyk S.B."/>
            <person name="Petersen J."/>
            <person name="Bauer S."/>
            <person name="Brinkmann H."/>
            <person name="Sichau K."/>
            <person name="Wanner G."/>
            <person name="Wolf J."/>
            <person name="Neumann-Schaal M."/>
            <person name="Henke P."/>
            <person name="Tank M."/>
            <person name="Sproer C."/>
            <person name="Bunk B."/>
            <person name="Overmann J."/>
        </authorList>
    </citation>
    <scope>NUCLEOTIDE SEQUENCE [LARGE SCALE GENOMIC DNA]</scope>
    <source>
        <strain evidence="6 7">DSM 6702</strain>
    </source>
</reference>
<keyword evidence="4 6" id="KW-0326">Glycosidase</keyword>
<dbReference type="InterPro" id="IPR011837">
    <property type="entry name" value="Glycogen_debranch_GlgX"/>
</dbReference>
<dbReference type="RefSeq" id="WP_328986554.1">
    <property type="nucleotide sequence ID" value="NZ_CP121472.1"/>
</dbReference>
<comment type="similarity">
    <text evidence="1">Belongs to the glycosyl hydrolase 13 family.</text>
</comment>
<dbReference type="Proteomes" id="UP001432180">
    <property type="component" value="Chromosome"/>
</dbReference>
<dbReference type="SMART" id="SM00642">
    <property type="entry name" value="Aamy"/>
    <property type="match status" value="1"/>
</dbReference>
<dbReference type="InterPro" id="IPR017853">
    <property type="entry name" value="GH"/>
</dbReference>
<dbReference type="CDD" id="cd02856">
    <property type="entry name" value="E_set_GDE_Isoamylase_N"/>
    <property type="match status" value="1"/>
</dbReference>
<organism evidence="6 7">
    <name type="scientific">Thiorhodovibrio winogradskyi</name>
    <dbReference type="NCBI Taxonomy" id="77007"/>
    <lineage>
        <taxon>Bacteria</taxon>
        <taxon>Pseudomonadati</taxon>
        <taxon>Pseudomonadota</taxon>
        <taxon>Gammaproteobacteria</taxon>
        <taxon>Chromatiales</taxon>
        <taxon>Chromatiaceae</taxon>
        <taxon>Thiorhodovibrio</taxon>
    </lineage>
</organism>
<dbReference type="GO" id="GO:0016798">
    <property type="term" value="F:hydrolase activity, acting on glycosyl bonds"/>
    <property type="evidence" value="ECO:0007669"/>
    <property type="project" value="UniProtKB-KW"/>
</dbReference>
<dbReference type="InterPro" id="IPR048650">
    <property type="entry name" value="ISOA1-3-like_C"/>
</dbReference>
<dbReference type="InterPro" id="IPR006047">
    <property type="entry name" value="GH13_cat_dom"/>
</dbReference>
<dbReference type="InterPro" id="IPR013783">
    <property type="entry name" value="Ig-like_fold"/>
</dbReference>
<evidence type="ECO:0000256" key="4">
    <source>
        <dbReference type="ARBA" id="ARBA00023295"/>
    </source>
</evidence>
<evidence type="ECO:0000313" key="6">
    <source>
        <dbReference type="EMBL" id="WPL16004.1"/>
    </source>
</evidence>
<dbReference type="Gene3D" id="2.60.40.1180">
    <property type="entry name" value="Golgi alpha-mannosidase II"/>
    <property type="match status" value="1"/>
</dbReference>
<protein>
    <submittedName>
        <fullName evidence="6">Glycogen debranching enzyme</fullName>
        <ecNumber evidence="6">3.2.1.-</ecNumber>
    </submittedName>
</protein>
<dbReference type="InterPro" id="IPR014756">
    <property type="entry name" value="Ig_E-set"/>
</dbReference>
<sequence length="691" mass="78241">MALGPFEVATGTWHRAGARLVEGGVNFCCFSHTATRVELLLFEQADSQAPFQTVALDPRQHRTFFFWHLLVRDLPEGIFYGWRMDGSCDTQRTGCRHDPGKLLLDPWASTVSDRLWDRARACQPGDNVASAMRGQIVRDNYDWEGDEHPPIPLVDAIIYELHVGGFTRHPSARAEHPGSFRALIDKIPYLQELGITHVELLPIMAFDVQDAPPKTRELGLENYWGYSTHSFFAPHPGYAVDQSRARDEFRDMVKALHQAGIGVILDVVFNHTAEGGAAGPIMNFKGMDNEVFYHLGFENRAQYRDYTGCGNTVNCNHPLVTRYLIDSLYYWAHDMHVDGFRFDLASAMARGEDGEPQHHAPILWSIELSPELARAHIIAEAWDAAGLYQVGDFPGYRWAEWNGNYRDVIRSFVRGDPGIDEVATRIAGSSDLYQARGRRPGNSINFITCHDGFTLNDLVSYNEKRNHANGEDNRDGHNDNRSWNCGVEGPTDDPAIIALRQRQTMNFIAILMLSQGVPMILAGDEVLRTQRGNNNSYCQNNELSWFDWSQVEPNRRMLDFTRGLITLRRRHRNLRRRHFLTGEVERDHGLPDISWHGARLNRAAWGAADARLLAFTLTAHEDGEEHLHVIMNMNDKSALCELPQLAGRQWFRAVDTADQRPVLPPPEQPGISVARLMVVARSVMVFESRAT</sequence>
<dbReference type="SUPFAM" id="SSF51011">
    <property type="entry name" value="Glycosyl hydrolase domain"/>
    <property type="match status" value="1"/>
</dbReference>
<dbReference type="Gene3D" id="3.20.20.80">
    <property type="entry name" value="Glycosidases"/>
    <property type="match status" value="1"/>
</dbReference>
<evidence type="ECO:0000256" key="1">
    <source>
        <dbReference type="ARBA" id="ARBA00008061"/>
    </source>
</evidence>
<evidence type="ECO:0000259" key="5">
    <source>
        <dbReference type="SMART" id="SM00642"/>
    </source>
</evidence>